<evidence type="ECO:0000256" key="10">
    <source>
        <dbReference type="ARBA" id="ARBA00045533"/>
    </source>
</evidence>
<evidence type="ECO:0000313" key="14">
    <source>
        <dbReference type="Proteomes" id="UP000283880"/>
    </source>
</evidence>
<dbReference type="InterPro" id="IPR036286">
    <property type="entry name" value="LexA/Signal_pep-like_sf"/>
</dbReference>
<dbReference type="NCBIfam" id="TIGR02228">
    <property type="entry name" value="sigpep_I_arch"/>
    <property type="match status" value="1"/>
</dbReference>
<keyword evidence="6" id="KW-0735">Signal-anchor</keyword>
<evidence type="ECO:0000256" key="6">
    <source>
        <dbReference type="ARBA" id="ARBA00022968"/>
    </source>
</evidence>
<feature type="domain" description="Peptidase S24/S26A/S26B/S26C" evidence="12">
    <location>
        <begin position="47"/>
        <end position="101"/>
    </location>
</feature>
<evidence type="ECO:0000313" key="13">
    <source>
        <dbReference type="EMBL" id="RGX26279.1"/>
    </source>
</evidence>
<gene>
    <name evidence="13" type="ORF">DWV29_19380</name>
</gene>
<dbReference type="PANTHER" id="PTHR10806:SF6">
    <property type="entry name" value="SIGNAL PEPTIDASE COMPLEX CATALYTIC SUBUNIT SEC11"/>
    <property type="match status" value="1"/>
</dbReference>
<keyword evidence="3" id="KW-0812">Transmembrane</keyword>
<keyword evidence="4 13" id="KW-0378">Hydrolase</keyword>
<dbReference type="GO" id="GO:0006465">
    <property type="term" value="P:signal peptide processing"/>
    <property type="evidence" value="ECO:0007669"/>
    <property type="project" value="UniProtKB-UniRule"/>
</dbReference>
<evidence type="ECO:0000256" key="8">
    <source>
        <dbReference type="ARBA" id="ARBA00023136"/>
    </source>
</evidence>
<evidence type="ECO:0000256" key="9">
    <source>
        <dbReference type="ARBA" id="ARBA00033305"/>
    </source>
</evidence>
<keyword evidence="7" id="KW-1133">Transmembrane helix</keyword>
<keyword evidence="5" id="KW-0256">Endoplasmic reticulum</keyword>
<sequence length="168" mass="18603">MINMKQIGRWLQRFVTAILVAVILMNGILLVKRFVYHEELPSLFGYSMVTVLSGSMEPAFSPGDSLIIRQQADYAPGEIVTFGDQGTFVTHRVLEKNGETFQTKGDANNAPDGVTINRDNIYGSVRLVIPRLGNLILFLKSSLGMLVMVVALMLLVEAPHLRKRELAG</sequence>
<dbReference type="Gene3D" id="2.10.109.10">
    <property type="entry name" value="Umud Fragment, subunit A"/>
    <property type="match status" value="1"/>
</dbReference>
<dbReference type="Proteomes" id="UP000283880">
    <property type="component" value="Unassembled WGS sequence"/>
</dbReference>
<evidence type="ECO:0000256" key="3">
    <source>
        <dbReference type="ARBA" id="ARBA00022692"/>
    </source>
</evidence>
<dbReference type="OrthoDB" id="385000at2"/>
<dbReference type="GO" id="GO:0009003">
    <property type="term" value="F:signal peptidase activity"/>
    <property type="evidence" value="ECO:0007669"/>
    <property type="project" value="UniProtKB-EC"/>
</dbReference>
<dbReference type="EC" id="3.4.21.89" evidence="11"/>
<evidence type="ECO:0000259" key="12">
    <source>
        <dbReference type="Pfam" id="PF00717"/>
    </source>
</evidence>
<evidence type="ECO:0000256" key="2">
    <source>
        <dbReference type="ARBA" id="ARBA00022670"/>
    </source>
</evidence>
<keyword evidence="8" id="KW-0472">Membrane</keyword>
<keyword evidence="2" id="KW-0645">Protease</keyword>
<organism evidence="13 14">
    <name type="scientific">Enterocloster asparagiformis</name>
    <dbReference type="NCBI Taxonomy" id="333367"/>
    <lineage>
        <taxon>Bacteria</taxon>
        <taxon>Bacillati</taxon>
        <taxon>Bacillota</taxon>
        <taxon>Clostridia</taxon>
        <taxon>Lachnospirales</taxon>
        <taxon>Lachnospiraceae</taxon>
        <taxon>Enterocloster</taxon>
    </lineage>
</organism>
<evidence type="ECO:0000256" key="5">
    <source>
        <dbReference type="ARBA" id="ARBA00022824"/>
    </source>
</evidence>
<name>A0A413FB77_9FIRM</name>
<dbReference type="PROSITE" id="PS00501">
    <property type="entry name" value="SPASE_I_1"/>
    <property type="match status" value="1"/>
</dbReference>
<protein>
    <recommendedName>
        <fullName evidence="9 11">Signal peptidase I</fullName>
        <ecNumber evidence="11">3.4.21.89</ecNumber>
    </recommendedName>
</protein>
<accession>A0A413FB77</accession>
<comment type="caution">
    <text evidence="13">The sequence shown here is derived from an EMBL/GenBank/DDBJ whole genome shotgun (WGS) entry which is preliminary data.</text>
</comment>
<dbReference type="InterPro" id="IPR019756">
    <property type="entry name" value="Pept_S26A_signal_pept_1_Ser-AS"/>
</dbReference>
<evidence type="ECO:0000256" key="1">
    <source>
        <dbReference type="ARBA" id="ARBA00004648"/>
    </source>
</evidence>
<evidence type="ECO:0000256" key="7">
    <source>
        <dbReference type="ARBA" id="ARBA00022989"/>
    </source>
</evidence>
<dbReference type="EMBL" id="QSBM01000016">
    <property type="protein sequence ID" value="RGX26279.1"/>
    <property type="molecule type" value="Genomic_DNA"/>
</dbReference>
<dbReference type="AlphaFoldDB" id="A0A413FB77"/>
<dbReference type="InterPro" id="IPR001733">
    <property type="entry name" value="Peptidase_S26B"/>
</dbReference>
<comment type="function">
    <text evidence="10">Catalytic component of the signal peptidase complex (SPC) which catalyzes the cleavage of N-terminal signal sequences from nascent proteins as they are translocated into the lumen of the endoplasmic reticulum. Specifically cleaves N-terminal signal peptides that contain a hydrophobic alpha-helix (h-region) shorter than 18-20 amino acids.</text>
</comment>
<reference evidence="13 14" key="1">
    <citation type="submission" date="2018-08" db="EMBL/GenBank/DDBJ databases">
        <title>A genome reference for cultivated species of the human gut microbiota.</title>
        <authorList>
            <person name="Zou Y."/>
            <person name="Xue W."/>
            <person name="Luo G."/>
        </authorList>
    </citation>
    <scope>NUCLEOTIDE SEQUENCE [LARGE SCALE GENOMIC DNA]</scope>
    <source>
        <strain evidence="13 14">AF04-15</strain>
    </source>
</reference>
<evidence type="ECO:0000256" key="4">
    <source>
        <dbReference type="ARBA" id="ARBA00022801"/>
    </source>
</evidence>
<evidence type="ECO:0000256" key="11">
    <source>
        <dbReference type="NCBIfam" id="TIGR02228"/>
    </source>
</evidence>
<dbReference type="SUPFAM" id="SSF51306">
    <property type="entry name" value="LexA/Signal peptidase"/>
    <property type="match status" value="1"/>
</dbReference>
<proteinExistence type="predicted"/>
<dbReference type="PANTHER" id="PTHR10806">
    <property type="entry name" value="SIGNAL PEPTIDASE COMPLEX CATALYTIC SUBUNIT SEC11"/>
    <property type="match status" value="1"/>
</dbReference>
<dbReference type="GO" id="GO:0004252">
    <property type="term" value="F:serine-type endopeptidase activity"/>
    <property type="evidence" value="ECO:0007669"/>
    <property type="project" value="UniProtKB-UniRule"/>
</dbReference>
<comment type="subcellular location">
    <subcellularLocation>
        <location evidence="1">Endoplasmic reticulum membrane</location>
        <topology evidence="1">Single-pass type II membrane protein</topology>
    </subcellularLocation>
</comment>
<dbReference type="GO" id="GO:0016020">
    <property type="term" value="C:membrane"/>
    <property type="evidence" value="ECO:0007669"/>
    <property type="project" value="UniProtKB-UniRule"/>
</dbReference>
<dbReference type="CDD" id="cd06462">
    <property type="entry name" value="Peptidase_S24_S26"/>
    <property type="match status" value="1"/>
</dbReference>
<dbReference type="Pfam" id="PF00717">
    <property type="entry name" value="Peptidase_S24"/>
    <property type="match status" value="1"/>
</dbReference>
<dbReference type="InterPro" id="IPR015927">
    <property type="entry name" value="Peptidase_S24_S26A/B/C"/>
</dbReference>
<dbReference type="PRINTS" id="PR00728">
    <property type="entry name" value="SIGNALPTASE"/>
</dbReference>